<keyword evidence="18" id="KW-1185">Reference proteome</keyword>
<dbReference type="PROSITE" id="PS51671">
    <property type="entry name" value="ACT"/>
    <property type="match status" value="1"/>
</dbReference>
<dbReference type="GO" id="GO:0005524">
    <property type="term" value="F:ATP binding"/>
    <property type="evidence" value="ECO:0007669"/>
    <property type="project" value="UniProtKB-KW"/>
</dbReference>
<dbReference type="EMBL" id="CP000885">
    <property type="protein sequence ID" value="ABX42713.1"/>
    <property type="molecule type" value="Genomic_DNA"/>
</dbReference>
<keyword evidence="7 13" id="KW-0547">Nucleotide-binding</keyword>
<dbReference type="Gene3D" id="3.30.2130.10">
    <property type="entry name" value="VC0802-like"/>
    <property type="match status" value="1"/>
</dbReference>
<name>A9KKY1_LACP7</name>
<dbReference type="InterPro" id="IPR036393">
    <property type="entry name" value="AceGlu_kinase-like_sf"/>
</dbReference>
<dbReference type="Pfam" id="PF22468">
    <property type="entry name" value="ACT_9"/>
    <property type="match status" value="1"/>
</dbReference>
<accession>A9KKY1</accession>
<comment type="function">
    <text evidence="1">Catalyzes the phosphorylation of the beta-carboxyl group of aspartic acid with ATP to yield 4-phospho-L-aspartate, which is involved in the branched biosynthetic pathway leading to the biosynthesis of amino acids threonine, isoleucine and methionine.</text>
</comment>
<evidence type="ECO:0000256" key="5">
    <source>
        <dbReference type="ARBA" id="ARBA00010122"/>
    </source>
</evidence>
<dbReference type="SUPFAM" id="SSF55021">
    <property type="entry name" value="ACT-like"/>
    <property type="match status" value="2"/>
</dbReference>
<feature type="binding site" evidence="13">
    <location>
        <begin position="211"/>
        <end position="212"/>
    </location>
    <ligand>
        <name>ATP</name>
        <dbReference type="ChEBI" id="CHEBI:30616"/>
    </ligand>
</feature>
<comment type="pathway">
    <text evidence="2 15">Amino-acid biosynthesis; L-lysine biosynthesis via DAP pathway; (S)-tetrahydrodipicolinate from L-aspartate: step 1/4.</text>
</comment>
<evidence type="ECO:0000256" key="1">
    <source>
        <dbReference type="ARBA" id="ARBA00003121"/>
    </source>
</evidence>
<organism evidence="17 18">
    <name type="scientific">Lachnoclostridium phytofermentans (strain ATCC 700394 / DSM 18823 / ISDg)</name>
    <name type="common">Clostridium phytofermentans</name>
    <dbReference type="NCBI Taxonomy" id="357809"/>
    <lineage>
        <taxon>Bacteria</taxon>
        <taxon>Bacillati</taxon>
        <taxon>Bacillota</taxon>
        <taxon>Clostridia</taxon>
        <taxon>Lachnospirales</taxon>
        <taxon>Lachnospiraceae</taxon>
    </lineage>
</organism>
<dbReference type="KEGG" id="cpy:Cphy_2352"/>
<dbReference type="GO" id="GO:0009088">
    <property type="term" value="P:threonine biosynthetic process"/>
    <property type="evidence" value="ECO:0007669"/>
    <property type="project" value="UniProtKB-UniPathway"/>
</dbReference>
<reference evidence="18" key="1">
    <citation type="submission" date="2007-11" db="EMBL/GenBank/DDBJ databases">
        <title>Complete genome sequence of Clostridium phytofermentans ISDg.</title>
        <authorList>
            <person name="Leschine S.B."/>
            <person name="Warnick T.A."/>
            <person name="Blanchard J.L."/>
            <person name="Schnell D.J."/>
            <person name="Petit E.L."/>
            <person name="LaTouf W.G."/>
            <person name="Copeland A."/>
            <person name="Lucas S."/>
            <person name="Lapidus A."/>
            <person name="Barry K."/>
            <person name="Glavina del Rio T."/>
            <person name="Dalin E."/>
            <person name="Tice H."/>
            <person name="Pitluck S."/>
            <person name="Kiss H."/>
            <person name="Brettin T."/>
            <person name="Bruce D."/>
            <person name="Detter J.C."/>
            <person name="Han C."/>
            <person name="Kuske C."/>
            <person name="Schmutz J."/>
            <person name="Larimer F."/>
            <person name="Land M."/>
            <person name="Hauser L."/>
            <person name="Kyrpides N."/>
            <person name="Kim E.A."/>
            <person name="Richardson P."/>
        </authorList>
    </citation>
    <scope>NUCLEOTIDE SEQUENCE [LARGE SCALE GENOMIC DNA]</scope>
    <source>
        <strain evidence="18">ATCC 700394 / DSM 18823 / ISDg</strain>
    </source>
</reference>
<evidence type="ECO:0000256" key="3">
    <source>
        <dbReference type="ARBA" id="ARBA00004986"/>
    </source>
</evidence>
<sequence>MRRLKMKKVVKFGGSSLADAHQFEKVGNIIRSDEDRKFVIPSAPGKRDSKDTKVTDMLYSCYALAEEGKDFHDSLNKIKERYQEIIDGLQINLTLDEEFELIHKNFEKKAGDNYAASRGEYLNGIIMANYLGYEFVDPADVICFEKDGSFDPVKTDKLLSKRLAKIERAVIPGFYGALPDGTVKTFSRGGSDITGSIVSRAVKADVYENWTDVSGFLVADPRIIENPAGIETITYKELRELSYMGATVLHEEAIFPVRKAGIPINIRNTNAPEDNGTWIVESTCHKPKYTITGIAGKKGFCSINIEKAMMNTEVGFGRKVLEVFEKNNISFEHVPSGIDTFTVFVHQSEFEEKEQKVLAGIHKLVEPDSIDMEGDLALIAVVGRGMKATRGTAARIFAALAHSDINIKMIDQGSSELNIIIGVRNEDFDAAIKAIYDIFVISKL</sequence>
<dbReference type="UniPathway" id="UPA00050">
    <property type="reaction ID" value="UER00461"/>
</dbReference>
<dbReference type="GO" id="GO:0009089">
    <property type="term" value="P:lysine biosynthetic process via diaminopimelate"/>
    <property type="evidence" value="ECO:0007669"/>
    <property type="project" value="UniProtKB-UniPathway"/>
</dbReference>
<gene>
    <name evidence="17" type="ordered locus">Cphy_2352</name>
</gene>
<keyword evidence="9 13" id="KW-0067">ATP-binding</keyword>
<dbReference type="NCBIfam" id="TIGR00657">
    <property type="entry name" value="asp_kinases"/>
    <property type="match status" value="1"/>
</dbReference>
<feature type="binding site" evidence="13">
    <location>
        <begin position="11"/>
        <end position="14"/>
    </location>
    <ligand>
        <name>ATP</name>
        <dbReference type="ChEBI" id="CHEBI:30616"/>
    </ligand>
</feature>
<dbReference type="Gene3D" id="3.40.1160.10">
    <property type="entry name" value="Acetylglutamate kinase-like"/>
    <property type="match status" value="1"/>
</dbReference>
<evidence type="ECO:0000256" key="12">
    <source>
        <dbReference type="ARBA" id="ARBA00047872"/>
    </source>
</evidence>
<comment type="similarity">
    <text evidence="5 14">Belongs to the aspartokinase family.</text>
</comment>
<dbReference type="UniPathway" id="UPA00034">
    <property type="reaction ID" value="UER00015"/>
</dbReference>
<dbReference type="InterPro" id="IPR018042">
    <property type="entry name" value="Aspartate_kinase_CS"/>
</dbReference>
<keyword evidence="11" id="KW-0457">Lysine biosynthesis</keyword>
<dbReference type="CDD" id="cd04916">
    <property type="entry name" value="ACT_AKiii-YclM-BS_2"/>
    <property type="match status" value="1"/>
</dbReference>
<dbReference type="GO" id="GO:0005829">
    <property type="term" value="C:cytosol"/>
    <property type="evidence" value="ECO:0007669"/>
    <property type="project" value="TreeGrafter"/>
</dbReference>
<evidence type="ECO:0000256" key="8">
    <source>
        <dbReference type="ARBA" id="ARBA00022777"/>
    </source>
</evidence>
<dbReference type="SUPFAM" id="SSF53633">
    <property type="entry name" value="Carbamate kinase-like"/>
    <property type="match status" value="1"/>
</dbReference>
<keyword evidence="6 14" id="KW-0808">Transferase</keyword>
<evidence type="ECO:0000256" key="11">
    <source>
        <dbReference type="ARBA" id="ARBA00023154"/>
    </source>
</evidence>
<evidence type="ECO:0000256" key="10">
    <source>
        <dbReference type="ARBA" id="ARBA00022915"/>
    </source>
</evidence>
<dbReference type="PANTHER" id="PTHR21499">
    <property type="entry name" value="ASPARTATE KINASE"/>
    <property type="match status" value="1"/>
</dbReference>
<protein>
    <recommendedName>
        <fullName evidence="14">Aspartokinase</fullName>
        <ecNumber evidence="14">2.7.2.4</ecNumber>
    </recommendedName>
</protein>
<dbReference type="AlphaFoldDB" id="A9KKY1"/>
<feature type="binding site" evidence="13">
    <location>
        <position position="55"/>
    </location>
    <ligand>
        <name>substrate</name>
    </ligand>
</feature>
<dbReference type="UniPathway" id="UPA00051">
    <property type="reaction ID" value="UER00462"/>
</dbReference>
<comment type="pathway">
    <text evidence="3 15">Amino-acid biosynthesis; L-methionine biosynthesis via de novo pathway; L-homoserine from L-aspartate: step 1/3.</text>
</comment>
<dbReference type="InterPro" id="IPR054352">
    <property type="entry name" value="ACT_Aspartokinase"/>
</dbReference>
<dbReference type="PROSITE" id="PS00324">
    <property type="entry name" value="ASPARTOKINASE"/>
    <property type="match status" value="1"/>
</dbReference>
<evidence type="ECO:0000256" key="13">
    <source>
        <dbReference type="PIRSR" id="PIRSR000726-1"/>
    </source>
</evidence>
<evidence type="ECO:0000256" key="9">
    <source>
        <dbReference type="ARBA" id="ARBA00022840"/>
    </source>
</evidence>
<evidence type="ECO:0000256" key="4">
    <source>
        <dbReference type="ARBA" id="ARBA00005139"/>
    </source>
</evidence>
<evidence type="ECO:0000313" key="17">
    <source>
        <dbReference type="EMBL" id="ABX42713.1"/>
    </source>
</evidence>
<dbReference type="Pfam" id="PF00696">
    <property type="entry name" value="AA_kinase"/>
    <property type="match status" value="1"/>
</dbReference>
<keyword evidence="10" id="KW-0220">Diaminopimelate biosynthesis</keyword>
<keyword evidence="8 14" id="KW-0418">Kinase</keyword>
<dbReference type="FunFam" id="3.30.2130.10:FF:000001">
    <property type="entry name" value="Bifunctional aspartokinase/homoserine dehydrogenase"/>
    <property type="match status" value="1"/>
</dbReference>
<dbReference type="PANTHER" id="PTHR21499:SF67">
    <property type="entry name" value="ASPARTOKINASE 3"/>
    <property type="match status" value="1"/>
</dbReference>
<evidence type="ECO:0000256" key="7">
    <source>
        <dbReference type="ARBA" id="ARBA00022741"/>
    </source>
</evidence>
<dbReference type="Proteomes" id="UP000000370">
    <property type="component" value="Chromosome"/>
</dbReference>
<dbReference type="GO" id="GO:0004072">
    <property type="term" value="F:aspartate kinase activity"/>
    <property type="evidence" value="ECO:0007669"/>
    <property type="project" value="UniProtKB-EC"/>
</dbReference>
<evidence type="ECO:0000256" key="15">
    <source>
        <dbReference type="RuleBase" id="RU004249"/>
    </source>
</evidence>
<evidence type="ECO:0000256" key="6">
    <source>
        <dbReference type="ARBA" id="ARBA00022679"/>
    </source>
</evidence>
<evidence type="ECO:0000259" key="16">
    <source>
        <dbReference type="PROSITE" id="PS51671"/>
    </source>
</evidence>
<dbReference type="GO" id="GO:0009090">
    <property type="term" value="P:homoserine biosynthetic process"/>
    <property type="evidence" value="ECO:0007669"/>
    <property type="project" value="TreeGrafter"/>
</dbReference>
<comment type="catalytic activity">
    <reaction evidence="12 14">
        <text>L-aspartate + ATP = 4-phospho-L-aspartate + ADP</text>
        <dbReference type="Rhea" id="RHEA:23776"/>
        <dbReference type="ChEBI" id="CHEBI:29991"/>
        <dbReference type="ChEBI" id="CHEBI:30616"/>
        <dbReference type="ChEBI" id="CHEBI:57535"/>
        <dbReference type="ChEBI" id="CHEBI:456216"/>
        <dbReference type="EC" id="2.7.2.4"/>
    </reaction>
</comment>
<keyword evidence="15" id="KW-0028">Amino-acid biosynthesis</keyword>
<comment type="pathway">
    <text evidence="4 15">Amino-acid biosynthesis; L-threonine biosynthesis; L-threonine from L-aspartate: step 1/5.</text>
</comment>
<evidence type="ECO:0000313" key="18">
    <source>
        <dbReference type="Proteomes" id="UP000000370"/>
    </source>
</evidence>
<dbReference type="InterPro" id="IPR005260">
    <property type="entry name" value="Asp_kin_monofn"/>
</dbReference>
<evidence type="ECO:0000256" key="2">
    <source>
        <dbReference type="ARBA" id="ARBA00004766"/>
    </source>
</evidence>
<proteinExistence type="inferred from homology"/>
<feature type="binding site" evidence="13">
    <location>
        <position position="120"/>
    </location>
    <ligand>
        <name>substrate</name>
    </ligand>
</feature>
<dbReference type="InterPro" id="IPR002912">
    <property type="entry name" value="ACT_dom"/>
</dbReference>
<dbReference type="InterPro" id="IPR001048">
    <property type="entry name" value="Asp/Glu/Uridylate_kinase"/>
</dbReference>
<dbReference type="GO" id="GO:0019877">
    <property type="term" value="P:diaminopimelate biosynthetic process"/>
    <property type="evidence" value="ECO:0007669"/>
    <property type="project" value="UniProtKB-KW"/>
</dbReference>
<dbReference type="NCBIfam" id="NF006540">
    <property type="entry name" value="PRK09034.1"/>
    <property type="match status" value="1"/>
</dbReference>
<dbReference type="eggNOG" id="COG0527">
    <property type="taxonomic scope" value="Bacteria"/>
</dbReference>
<feature type="domain" description="ACT" evidence="16">
    <location>
        <begin position="381"/>
        <end position="444"/>
    </location>
</feature>
<dbReference type="STRING" id="357809.Cphy_2352"/>
<dbReference type="HOGENOM" id="CLU_009116_6_2_9"/>
<evidence type="ECO:0000256" key="14">
    <source>
        <dbReference type="RuleBase" id="RU003448"/>
    </source>
</evidence>
<dbReference type="CDD" id="cd04911">
    <property type="entry name" value="ACT_AKiii-YclM-BS_1"/>
    <property type="match status" value="1"/>
</dbReference>
<dbReference type="InterPro" id="IPR045865">
    <property type="entry name" value="ACT-like_dom_sf"/>
</dbReference>
<dbReference type="EC" id="2.7.2.4" evidence="14"/>
<dbReference type="PIRSF" id="PIRSF000726">
    <property type="entry name" value="Asp_kin"/>
    <property type="match status" value="1"/>
</dbReference>
<feature type="binding site" evidence="13">
    <location>
        <position position="222"/>
    </location>
    <ligand>
        <name>ATP</name>
        <dbReference type="ChEBI" id="CHEBI:30616"/>
    </ligand>
</feature>
<dbReference type="InterPro" id="IPR001341">
    <property type="entry name" value="Asp_kinase"/>
</dbReference>